<dbReference type="EMBL" id="BJOL01000016">
    <property type="protein sequence ID" value="GED58944.1"/>
    <property type="molecule type" value="Genomic_DNA"/>
</dbReference>
<keyword evidence="1" id="KW-0812">Transmembrane</keyword>
<comment type="caution">
    <text evidence="3">The sequence shown here is derived from an EMBL/GenBank/DDBJ whole genome shotgun (WGS) entry which is preliminary data.</text>
</comment>
<dbReference type="Proteomes" id="UP000035218">
    <property type="component" value="Unassembled WGS sequence"/>
</dbReference>
<evidence type="ECO:0000313" key="2">
    <source>
        <dbReference type="EMBL" id="GED58944.1"/>
    </source>
</evidence>
<dbReference type="AlphaFoldDB" id="A0A837KIT1"/>
<sequence>MDENRWLTDLKERADQTIFRDVQFTATMEKRVRQKVRPGTRWVTGSRKLALPGVVLTMGLLLWYGLFIQEERQSAQHEVRPSQQQETQVPSLLPGGQIVEADLWKLSPSLSSTYDNQSFSYLGEKPVRIMTDQDGFYEGQTQRVIWLLNGDYAQEVEITAYNTDGARLSLGSYEVMDPLYDADGHFPSGIVLPEPGKWKLEVRSGGKHLGQVFVEVKKGIAPANRQLVGPIIQQYLEKESDKLGWLGKQREMNVELLGVEAPDAAKRTVYAWVKISGSNSSALSAPMVFQIVYNGNTYRVTDFQMPEDGSNYQRSLQKLFPPKVLEQVHSRSKTK</sequence>
<keyword evidence="1" id="KW-0472">Membrane</keyword>
<dbReference type="Gene3D" id="2.60.40.3830">
    <property type="match status" value="1"/>
</dbReference>
<reference evidence="3 4" key="1">
    <citation type="submission" date="2015-05" db="EMBL/GenBank/DDBJ databases">
        <title>Genome sequencing project for genomic taxonomy and phylogenomics of Bacillus-like bacteria.</title>
        <authorList>
            <person name="Liu B."/>
            <person name="Wang J."/>
            <person name="Zhu Y."/>
            <person name="Liu G."/>
            <person name="Chen Q."/>
            <person name="Chen Z."/>
            <person name="Lan J."/>
            <person name="Che J."/>
            <person name="Ge C."/>
            <person name="Shi H."/>
            <person name="Pan Z."/>
            <person name="Liu X."/>
        </authorList>
    </citation>
    <scope>NUCLEOTIDE SEQUENCE [LARGE SCALE GENOMIC DNA]</scope>
    <source>
        <strain evidence="3 4">DSM 9885</strain>
    </source>
</reference>
<dbReference type="GeneID" id="87587578"/>
<proteinExistence type="predicted"/>
<keyword evidence="5" id="KW-1185">Reference proteome</keyword>
<name>A0A837KIT1_9BACL</name>
<feature type="transmembrane region" description="Helical" evidence="1">
    <location>
        <begin position="49"/>
        <end position="67"/>
    </location>
</feature>
<protein>
    <submittedName>
        <fullName evidence="3">Uncharacterized protein</fullName>
    </submittedName>
</protein>
<gene>
    <name evidence="3" type="ORF">AA984_21240</name>
    <name evidence="2" type="ORF">BFO01nite_30760</name>
</gene>
<dbReference type="Proteomes" id="UP000319498">
    <property type="component" value="Unassembled WGS sequence"/>
</dbReference>
<evidence type="ECO:0000313" key="5">
    <source>
        <dbReference type="Proteomes" id="UP000319498"/>
    </source>
</evidence>
<dbReference type="EMBL" id="LDCN01000007">
    <property type="protein sequence ID" value="KLH97093.1"/>
    <property type="molecule type" value="Genomic_DNA"/>
</dbReference>
<keyword evidence="1" id="KW-1133">Transmembrane helix</keyword>
<evidence type="ECO:0000313" key="3">
    <source>
        <dbReference type="EMBL" id="KLH97093.1"/>
    </source>
</evidence>
<dbReference type="OrthoDB" id="2381403at2"/>
<reference evidence="2 5" key="2">
    <citation type="submission" date="2019-06" db="EMBL/GenBank/DDBJ databases">
        <title>Whole genome shotgun sequence of Brevibacillus formosus NBRC 15716.</title>
        <authorList>
            <person name="Hosoyama A."/>
            <person name="Uohara A."/>
            <person name="Ohji S."/>
            <person name="Ichikawa N."/>
        </authorList>
    </citation>
    <scope>NUCLEOTIDE SEQUENCE [LARGE SCALE GENOMIC DNA]</scope>
    <source>
        <strain evidence="2 5">NBRC 15716</strain>
    </source>
</reference>
<evidence type="ECO:0000313" key="4">
    <source>
        <dbReference type="Proteomes" id="UP000035218"/>
    </source>
</evidence>
<accession>A0A837KIT1</accession>
<evidence type="ECO:0000256" key="1">
    <source>
        <dbReference type="SAM" id="Phobius"/>
    </source>
</evidence>
<organism evidence="3 4">
    <name type="scientific">Brevibacillus formosus</name>
    <dbReference type="NCBI Taxonomy" id="54913"/>
    <lineage>
        <taxon>Bacteria</taxon>
        <taxon>Bacillati</taxon>
        <taxon>Bacillota</taxon>
        <taxon>Bacilli</taxon>
        <taxon>Bacillales</taxon>
        <taxon>Paenibacillaceae</taxon>
        <taxon>Brevibacillus</taxon>
    </lineage>
</organism>
<dbReference type="RefSeq" id="WP_047072576.1">
    <property type="nucleotide sequence ID" value="NZ_BJOL01000016.1"/>
</dbReference>